<comment type="caution">
    <text evidence="2">The sequence shown here is derived from an EMBL/GenBank/DDBJ whole genome shotgun (WGS) entry which is preliminary data.</text>
</comment>
<feature type="transmembrane region" description="Helical" evidence="1">
    <location>
        <begin position="6"/>
        <end position="25"/>
    </location>
</feature>
<reference evidence="2" key="1">
    <citation type="journal article" date="2018" name="Nat. Plants">
        <title>Whole-genome landscape of Medicago truncatula symbiotic genes.</title>
        <authorList>
            <person name="Pecrix Y."/>
            <person name="Gamas P."/>
            <person name="Carrere S."/>
        </authorList>
    </citation>
    <scope>NUCLEOTIDE SEQUENCE</scope>
    <source>
        <tissue evidence="2">Leaves</tissue>
    </source>
</reference>
<keyword evidence="1" id="KW-1133">Transmembrane helix</keyword>
<protein>
    <recommendedName>
        <fullName evidence="3">Transmembrane protein</fullName>
    </recommendedName>
</protein>
<sequence length="50" mass="5519">MPTISILYSLFSLFDGLIACLLPSFEINFSGQNTFSPLPVCMTKIHSIPL</sequence>
<evidence type="ECO:0008006" key="3">
    <source>
        <dbReference type="Google" id="ProtNLM"/>
    </source>
</evidence>
<organism evidence="2">
    <name type="scientific">Medicago truncatula</name>
    <name type="common">Barrel medic</name>
    <name type="synonym">Medicago tribuloides</name>
    <dbReference type="NCBI Taxonomy" id="3880"/>
    <lineage>
        <taxon>Eukaryota</taxon>
        <taxon>Viridiplantae</taxon>
        <taxon>Streptophyta</taxon>
        <taxon>Embryophyta</taxon>
        <taxon>Tracheophyta</taxon>
        <taxon>Spermatophyta</taxon>
        <taxon>Magnoliopsida</taxon>
        <taxon>eudicotyledons</taxon>
        <taxon>Gunneridae</taxon>
        <taxon>Pentapetalae</taxon>
        <taxon>rosids</taxon>
        <taxon>fabids</taxon>
        <taxon>Fabales</taxon>
        <taxon>Fabaceae</taxon>
        <taxon>Papilionoideae</taxon>
        <taxon>50 kb inversion clade</taxon>
        <taxon>NPAAA clade</taxon>
        <taxon>Hologalegina</taxon>
        <taxon>IRL clade</taxon>
        <taxon>Trifolieae</taxon>
        <taxon>Medicago</taxon>
    </lineage>
</organism>
<dbReference type="Gramene" id="rna31959">
    <property type="protein sequence ID" value="RHN56543.1"/>
    <property type="gene ID" value="gene31959"/>
</dbReference>
<accession>A0A396HVL4</accession>
<gene>
    <name evidence="2" type="ORF">MtrunA17_Chr5g0430591</name>
</gene>
<dbReference type="Proteomes" id="UP000265566">
    <property type="component" value="Chromosome 5"/>
</dbReference>
<evidence type="ECO:0000313" key="2">
    <source>
        <dbReference type="EMBL" id="RHN56543.1"/>
    </source>
</evidence>
<name>A0A396HVL4_MEDTR</name>
<dbReference type="EMBL" id="PSQE01000005">
    <property type="protein sequence ID" value="RHN56543.1"/>
    <property type="molecule type" value="Genomic_DNA"/>
</dbReference>
<proteinExistence type="predicted"/>
<keyword evidence="1" id="KW-0472">Membrane</keyword>
<evidence type="ECO:0000256" key="1">
    <source>
        <dbReference type="SAM" id="Phobius"/>
    </source>
</evidence>
<dbReference type="AlphaFoldDB" id="A0A396HVL4"/>
<keyword evidence="1" id="KW-0812">Transmembrane</keyword>